<gene>
    <name evidence="1" type="ORF">GMJLKIPL_2351</name>
</gene>
<dbReference type="EMBL" id="BPQQ01000025">
    <property type="protein sequence ID" value="GJE00429.1"/>
    <property type="molecule type" value="Genomic_DNA"/>
</dbReference>
<organism evidence="1 2">
    <name type="scientific">Methylobacterium isbiliense</name>
    <dbReference type="NCBI Taxonomy" id="315478"/>
    <lineage>
        <taxon>Bacteria</taxon>
        <taxon>Pseudomonadati</taxon>
        <taxon>Pseudomonadota</taxon>
        <taxon>Alphaproteobacteria</taxon>
        <taxon>Hyphomicrobiales</taxon>
        <taxon>Methylobacteriaceae</taxon>
        <taxon>Methylobacterium</taxon>
    </lineage>
</organism>
<dbReference type="InterPro" id="IPR009576">
    <property type="entry name" value="Biofilm_formation_YgiB"/>
</dbReference>
<protein>
    <recommendedName>
        <fullName evidence="3">DUF1190 domain-containing protein</fullName>
    </recommendedName>
</protein>
<reference evidence="1" key="1">
    <citation type="journal article" date="2021" name="Front. Microbiol.">
        <title>Comprehensive Comparative Genomics and Phenotyping of Methylobacterium Species.</title>
        <authorList>
            <person name="Alessa O."/>
            <person name="Ogura Y."/>
            <person name="Fujitani Y."/>
            <person name="Takami H."/>
            <person name="Hayashi T."/>
            <person name="Sahin N."/>
            <person name="Tani A."/>
        </authorList>
    </citation>
    <scope>NUCLEOTIDE SEQUENCE</scope>
    <source>
        <strain evidence="1">DSM 17168</strain>
    </source>
</reference>
<dbReference type="Proteomes" id="UP001055153">
    <property type="component" value="Unassembled WGS sequence"/>
</dbReference>
<name>A0ABQ4SF80_9HYPH</name>
<evidence type="ECO:0000313" key="1">
    <source>
        <dbReference type="EMBL" id="GJE00429.1"/>
    </source>
</evidence>
<sequence length="203" mass="20691">MQPGSGRPGSKRSQTVSLVLLLGVGAAAWGLARRDPSQREEDALVYRDLAACLGQGLRSREDCESADREVRSLYPQAAPRYATNGDCEAHHGCGGCTAGGFVSPVAAGYFIPTLSGFMIGRTPEQKLPVQPLYRHETRPCGAGGGHAGSYCTSAGGRVWTASSGSSSARVSSAVAHTSTSSPRVVASGGFGGTGHAVSAHGGS</sequence>
<accession>A0ABQ4SF80</accession>
<keyword evidence="2" id="KW-1185">Reference proteome</keyword>
<evidence type="ECO:0000313" key="2">
    <source>
        <dbReference type="Proteomes" id="UP001055153"/>
    </source>
</evidence>
<proteinExistence type="predicted"/>
<dbReference type="Pfam" id="PF06693">
    <property type="entry name" value="DUF1190"/>
    <property type="match status" value="1"/>
</dbReference>
<comment type="caution">
    <text evidence="1">The sequence shown here is derived from an EMBL/GenBank/DDBJ whole genome shotgun (WGS) entry which is preliminary data.</text>
</comment>
<evidence type="ECO:0008006" key="3">
    <source>
        <dbReference type="Google" id="ProtNLM"/>
    </source>
</evidence>
<dbReference type="RefSeq" id="WP_238235317.1">
    <property type="nucleotide sequence ID" value="NZ_BPQQ01000025.1"/>
</dbReference>
<reference evidence="1" key="2">
    <citation type="submission" date="2021-08" db="EMBL/GenBank/DDBJ databases">
        <authorList>
            <person name="Tani A."/>
            <person name="Ola A."/>
            <person name="Ogura Y."/>
            <person name="Katsura K."/>
            <person name="Hayashi T."/>
        </authorList>
    </citation>
    <scope>NUCLEOTIDE SEQUENCE</scope>
    <source>
        <strain evidence="1">DSM 17168</strain>
    </source>
</reference>